<proteinExistence type="predicted"/>
<geneLocation type="plasmid" evidence="2">
    <name>pfdu301i</name>
</geneLocation>
<sequence length="82" mass="9583">MCIHIKDCAICNDPIEDINKALLRKIRKGAMKFPGSKKEEMKKIHTLAFKFSNEKICEYCYLREMARLTTIMRIKAMESSKP</sequence>
<reference evidence="1 2" key="1">
    <citation type="submission" date="2019-10" db="EMBL/GenBank/DDBJ databases">
        <title>Complete genome sequences for adaption low water activity.</title>
        <authorList>
            <person name="Zhao L."/>
            <person name="Zhong J."/>
        </authorList>
    </citation>
    <scope>NUCLEOTIDE SEQUENCE [LARGE SCALE GENOMIC DNA]</scope>
    <source>
        <strain evidence="1 2">FDU301</strain>
        <plasmid evidence="2">pfdu301i</plasmid>
    </source>
</reference>
<evidence type="ECO:0000313" key="2">
    <source>
        <dbReference type="Proteomes" id="UP000501076"/>
    </source>
</evidence>
<protein>
    <submittedName>
        <fullName evidence="1">Uncharacterized protein</fullName>
    </submittedName>
</protein>
<dbReference type="Proteomes" id="UP000501076">
    <property type="component" value="Plasmid pFDU301I"/>
</dbReference>
<dbReference type="RefSeq" id="WP_075422853.1">
    <property type="nucleotide sequence ID" value="NZ_CP045271.1"/>
</dbReference>
<accession>A0A1Q8TNC3</accession>
<evidence type="ECO:0000313" key="1">
    <source>
        <dbReference type="EMBL" id="QJX74762.1"/>
    </source>
</evidence>
<dbReference type="AlphaFoldDB" id="A0A1Q8TNC3"/>
<name>A0A1Q8TNC3_PRIMG</name>
<dbReference type="EMBL" id="CP045271">
    <property type="protein sequence ID" value="QJX74762.1"/>
    <property type="molecule type" value="Genomic_DNA"/>
</dbReference>
<keyword evidence="1" id="KW-0614">Plasmid</keyword>
<gene>
    <name evidence="1" type="ORF">FDZ14_00660</name>
</gene>
<organism evidence="1 2">
    <name type="scientific">Priestia megaterium</name>
    <name type="common">Bacillus megaterium</name>
    <dbReference type="NCBI Taxonomy" id="1404"/>
    <lineage>
        <taxon>Bacteria</taxon>
        <taxon>Bacillati</taxon>
        <taxon>Bacillota</taxon>
        <taxon>Bacilli</taxon>
        <taxon>Bacillales</taxon>
        <taxon>Bacillaceae</taxon>
        <taxon>Priestia</taxon>
    </lineage>
</organism>